<comment type="caution">
    <text evidence="1">The sequence shown here is derived from an EMBL/GenBank/DDBJ whole genome shotgun (WGS) entry which is preliminary data.</text>
</comment>
<proteinExistence type="predicted"/>
<dbReference type="AlphaFoldDB" id="A0AAV1U891"/>
<accession>A0AAV1U891</accession>
<organism evidence="1 2">
    <name type="scientific">Peronospora matthiolae</name>
    <dbReference type="NCBI Taxonomy" id="2874970"/>
    <lineage>
        <taxon>Eukaryota</taxon>
        <taxon>Sar</taxon>
        <taxon>Stramenopiles</taxon>
        <taxon>Oomycota</taxon>
        <taxon>Peronosporomycetes</taxon>
        <taxon>Peronosporales</taxon>
        <taxon>Peronosporaceae</taxon>
        <taxon>Peronospora</taxon>
    </lineage>
</organism>
<protein>
    <submittedName>
        <fullName evidence="1">Uncharacterized protein</fullName>
    </submittedName>
</protein>
<sequence>MTESNPSSNTLEEFLKLGMADYESDTAASIIYDHPPATPPVCGTARIAPKLFVVRKEVSSPLAQRAAVDPALGALHNTLGEDQAQYPSRSMPIGVKHNVYPQRVLTVVPASYNRLWMNAFAILPGSQSQHGTRDPRLS</sequence>
<dbReference type="Proteomes" id="UP001162060">
    <property type="component" value="Unassembled WGS sequence"/>
</dbReference>
<evidence type="ECO:0000313" key="2">
    <source>
        <dbReference type="Proteomes" id="UP001162060"/>
    </source>
</evidence>
<dbReference type="EMBL" id="CAKLBY020000153">
    <property type="protein sequence ID" value="CAK7929548.1"/>
    <property type="molecule type" value="Genomic_DNA"/>
</dbReference>
<reference evidence="1" key="1">
    <citation type="submission" date="2024-01" db="EMBL/GenBank/DDBJ databases">
        <authorList>
            <person name="Webb A."/>
        </authorList>
    </citation>
    <scope>NUCLEOTIDE SEQUENCE</scope>
    <source>
        <strain evidence="1">Pm1</strain>
    </source>
</reference>
<evidence type="ECO:0000313" key="1">
    <source>
        <dbReference type="EMBL" id="CAK7929548.1"/>
    </source>
</evidence>
<name>A0AAV1U891_9STRA</name>
<gene>
    <name evidence="1" type="ORF">PM001_LOCUS14698</name>
</gene>